<evidence type="ECO:0000313" key="2">
    <source>
        <dbReference type="Proteomes" id="UP001055879"/>
    </source>
</evidence>
<reference evidence="1 2" key="2">
    <citation type="journal article" date="2022" name="Mol. Ecol. Resour.">
        <title>The genomes of chicory, endive, great burdock and yacon provide insights into Asteraceae paleo-polyploidization history and plant inulin production.</title>
        <authorList>
            <person name="Fan W."/>
            <person name="Wang S."/>
            <person name="Wang H."/>
            <person name="Wang A."/>
            <person name="Jiang F."/>
            <person name="Liu H."/>
            <person name="Zhao H."/>
            <person name="Xu D."/>
            <person name="Zhang Y."/>
        </authorList>
    </citation>
    <scope>NUCLEOTIDE SEQUENCE [LARGE SCALE GENOMIC DNA]</scope>
    <source>
        <strain evidence="2">cv. Niubang</strain>
    </source>
</reference>
<accession>A0ACB9FP87</accession>
<evidence type="ECO:0000313" key="1">
    <source>
        <dbReference type="EMBL" id="KAI3772912.1"/>
    </source>
</evidence>
<sequence length="189" mass="21618">MEMQKFDDHPNVVTRENGDIESTLPSPAHNASFARIYSYPGILYLLYVGALLIMFPSLIGLAQLKFENKNRTVFETNPFFANMGVVAYIIAIPIAMILIYINTDLENSVKECLHYKILINVFWLSAILAPFSFVMVLFIPHRYNWIGYFSICVLFLVIIACNLIDYKNLFGKKDLSNLEALETDETSEE</sequence>
<protein>
    <submittedName>
        <fullName evidence="1">Uncharacterized protein</fullName>
    </submittedName>
</protein>
<keyword evidence="2" id="KW-1185">Reference proteome</keyword>
<dbReference type="EMBL" id="CM042047">
    <property type="protein sequence ID" value="KAI3772912.1"/>
    <property type="molecule type" value="Genomic_DNA"/>
</dbReference>
<reference evidence="2" key="1">
    <citation type="journal article" date="2022" name="Mol. Ecol. Resour.">
        <title>The genomes of chicory, endive, great burdock and yacon provide insights into Asteraceae palaeo-polyploidization history and plant inulin production.</title>
        <authorList>
            <person name="Fan W."/>
            <person name="Wang S."/>
            <person name="Wang H."/>
            <person name="Wang A."/>
            <person name="Jiang F."/>
            <person name="Liu H."/>
            <person name="Zhao H."/>
            <person name="Xu D."/>
            <person name="Zhang Y."/>
        </authorList>
    </citation>
    <scope>NUCLEOTIDE SEQUENCE [LARGE SCALE GENOMIC DNA]</scope>
    <source>
        <strain evidence="2">cv. Niubang</strain>
    </source>
</reference>
<name>A0ACB9FP87_ARCLA</name>
<dbReference type="Proteomes" id="UP001055879">
    <property type="component" value="Linkage Group LG01"/>
</dbReference>
<comment type="caution">
    <text evidence="1">The sequence shown here is derived from an EMBL/GenBank/DDBJ whole genome shotgun (WGS) entry which is preliminary data.</text>
</comment>
<gene>
    <name evidence="1" type="ORF">L6452_04107</name>
</gene>
<organism evidence="1 2">
    <name type="scientific">Arctium lappa</name>
    <name type="common">Greater burdock</name>
    <name type="synonym">Lappa major</name>
    <dbReference type="NCBI Taxonomy" id="4217"/>
    <lineage>
        <taxon>Eukaryota</taxon>
        <taxon>Viridiplantae</taxon>
        <taxon>Streptophyta</taxon>
        <taxon>Embryophyta</taxon>
        <taxon>Tracheophyta</taxon>
        <taxon>Spermatophyta</taxon>
        <taxon>Magnoliopsida</taxon>
        <taxon>eudicotyledons</taxon>
        <taxon>Gunneridae</taxon>
        <taxon>Pentapetalae</taxon>
        <taxon>asterids</taxon>
        <taxon>campanulids</taxon>
        <taxon>Asterales</taxon>
        <taxon>Asteraceae</taxon>
        <taxon>Carduoideae</taxon>
        <taxon>Cardueae</taxon>
        <taxon>Arctiinae</taxon>
        <taxon>Arctium</taxon>
    </lineage>
</organism>
<proteinExistence type="predicted"/>